<dbReference type="GO" id="GO:0003774">
    <property type="term" value="F:cytoskeletal motor activity"/>
    <property type="evidence" value="ECO:0007669"/>
    <property type="project" value="InterPro"/>
</dbReference>
<feature type="domain" description="Flagellar M-ring C-terminal" evidence="13">
    <location>
        <begin position="263"/>
        <end position="404"/>
    </location>
</feature>
<evidence type="ECO:0000313" key="15">
    <source>
        <dbReference type="Proteomes" id="UP000245695"/>
    </source>
</evidence>
<dbReference type="GO" id="GO:0071973">
    <property type="term" value="P:bacterial-type flagellum-dependent cell motility"/>
    <property type="evidence" value="ECO:0007669"/>
    <property type="project" value="InterPro"/>
</dbReference>
<evidence type="ECO:0000256" key="6">
    <source>
        <dbReference type="ARBA" id="ARBA00022989"/>
    </source>
</evidence>
<evidence type="ECO:0000256" key="2">
    <source>
        <dbReference type="ARBA" id="ARBA00004651"/>
    </source>
</evidence>
<keyword evidence="14" id="KW-0282">Flagellum</keyword>
<accession>A0A2P2BPJ6</accession>
<comment type="similarity">
    <text evidence="3 9">Belongs to the FliF family.</text>
</comment>
<dbReference type="Gene3D" id="3.30.300.30">
    <property type="match status" value="1"/>
</dbReference>
<evidence type="ECO:0000256" key="11">
    <source>
        <dbReference type="SAM" id="Phobius"/>
    </source>
</evidence>
<feature type="compositionally biased region" description="Low complexity" evidence="10">
    <location>
        <begin position="318"/>
        <end position="331"/>
    </location>
</feature>
<gene>
    <name evidence="14" type="ORF">FRIFI_0712</name>
</gene>
<keyword evidence="6 11" id="KW-1133">Transmembrane helix</keyword>
<dbReference type="InterPro" id="IPR000067">
    <property type="entry name" value="FlgMring_FliF"/>
</dbReference>
<evidence type="ECO:0000313" key="14">
    <source>
        <dbReference type="EMBL" id="CEI72257.1"/>
    </source>
</evidence>
<evidence type="ECO:0000259" key="13">
    <source>
        <dbReference type="Pfam" id="PF08345"/>
    </source>
</evidence>
<protein>
    <recommendedName>
        <fullName evidence="9">Flagellar M-ring protein</fullName>
    </recommendedName>
</protein>
<keyword evidence="14" id="KW-0969">Cilium</keyword>
<evidence type="ECO:0000259" key="12">
    <source>
        <dbReference type="Pfam" id="PF01514"/>
    </source>
</evidence>
<dbReference type="PANTHER" id="PTHR30046:SF0">
    <property type="entry name" value="FLAGELLAR M-RING PROTEIN"/>
    <property type="match status" value="1"/>
</dbReference>
<dbReference type="InterPro" id="IPR045851">
    <property type="entry name" value="AMP-bd_C_sf"/>
</dbReference>
<feature type="region of interest" description="Disordered" evidence="10">
    <location>
        <begin position="301"/>
        <end position="338"/>
    </location>
</feature>
<dbReference type="InterPro" id="IPR013556">
    <property type="entry name" value="Flag_M-ring_C"/>
</dbReference>
<keyword evidence="14" id="KW-0966">Cell projection</keyword>
<dbReference type="Pfam" id="PF08345">
    <property type="entry name" value="YscJ_FliF_C"/>
    <property type="match status" value="1"/>
</dbReference>
<dbReference type="AlphaFoldDB" id="A0A2P2BPJ6"/>
<feature type="transmembrane region" description="Helical" evidence="11">
    <location>
        <begin position="30"/>
        <end position="49"/>
    </location>
</feature>
<feature type="domain" description="Flagellar M-ring N-terminal" evidence="12">
    <location>
        <begin position="52"/>
        <end position="222"/>
    </location>
</feature>
<keyword evidence="8 9" id="KW-0975">Bacterial flagellum</keyword>
<name>A0A2P2BPJ6_9FIRM</name>
<comment type="function">
    <text evidence="9">The M ring may be actively involved in energy transduction.</text>
</comment>
<evidence type="ECO:0000256" key="5">
    <source>
        <dbReference type="ARBA" id="ARBA00022692"/>
    </source>
</evidence>
<reference evidence="14 15" key="1">
    <citation type="submission" date="2014-09" db="EMBL/GenBank/DDBJ databases">
        <authorList>
            <person name="Hornung B.V."/>
        </authorList>
    </citation>
    <scope>NUCLEOTIDE SEQUENCE [LARGE SCALE GENOMIC DNA]</scope>
    <source>
        <strain evidence="14 15">FRIFI</strain>
    </source>
</reference>
<dbReference type="PIRSF" id="PIRSF004862">
    <property type="entry name" value="FliF"/>
    <property type="match status" value="1"/>
</dbReference>
<feature type="transmembrane region" description="Helical" evidence="11">
    <location>
        <begin position="431"/>
        <end position="450"/>
    </location>
</feature>
<dbReference type="Proteomes" id="UP000245695">
    <property type="component" value="Chromosome 1"/>
</dbReference>
<dbReference type="GO" id="GO:0009431">
    <property type="term" value="C:bacterial-type flagellum basal body, MS ring"/>
    <property type="evidence" value="ECO:0007669"/>
    <property type="project" value="InterPro"/>
</dbReference>
<evidence type="ECO:0000256" key="3">
    <source>
        <dbReference type="ARBA" id="ARBA00007971"/>
    </source>
</evidence>
<keyword evidence="15" id="KW-1185">Reference proteome</keyword>
<comment type="subcellular location">
    <subcellularLocation>
        <location evidence="1 9">Bacterial flagellum basal body</location>
    </subcellularLocation>
    <subcellularLocation>
        <location evidence="2">Cell membrane</location>
        <topology evidence="2">Multi-pass membrane protein</topology>
    </subcellularLocation>
</comment>
<keyword evidence="7 11" id="KW-0472">Membrane</keyword>
<evidence type="ECO:0000256" key="1">
    <source>
        <dbReference type="ARBA" id="ARBA00004117"/>
    </source>
</evidence>
<organism evidence="14 15">
    <name type="scientific">Romboutsia hominis</name>
    <dbReference type="NCBI Taxonomy" id="1507512"/>
    <lineage>
        <taxon>Bacteria</taxon>
        <taxon>Bacillati</taxon>
        <taxon>Bacillota</taxon>
        <taxon>Clostridia</taxon>
        <taxon>Peptostreptococcales</taxon>
        <taxon>Peptostreptococcaceae</taxon>
        <taxon>Romboutsia</taxon>
    </lineage>
</organism>
<evidence type="ECO:0000256" key="10">
    <source>
        <dbReference type="SAM" id="MobiDB-lite"/>
    </source>
</evidence>
<dbReference type="PANTHER" id="PTHR30046">
    <property type="entry name" value="FLAGELLAR M-RING PROTEIN"/>
    <property type="match status" value="1"/>
</dbReference>
<dbReference type="EMBL" id="LN650648">
    <property type="protein sequence ID" value="CEI72257.1"/>
    <property type="molecule type" value="Genomic_DNA"/>
</dbReference>
<evidence type="ECO:0000256" key="8">
    <source>
        <dbReference type="ARBA" id="ARBA00023143"/>
    </source>
</evidence>
<keyword evidence="4" id="KW-1003">Cell membrane</keyword>
<dbReference type="PRINTS" id="PR01009">
    <property type="entry name" value="FLGMRINGFLIF"/>
</dbReference>
<dbReference type="InterPro" id="IPR006182">
    <property type="entry name" value="FliF_N_dom"/>
</dbReference>
<dbReference type="RefSeq" id="WP_166504997.1">
    <property type="nucleotide sequence ID" value="NZ_JAKNTL010000007.1"/>
</dbReference>
<dbReference type="InterPro" id="IPR043427">
    <property type="entry name" value="YscJ/FliF"/>
</dbReference>
<evidence type="ECO:0000256" key="4">
    <source>
        <dbReference type="ARBA" id="ARBA00022475"/>
    </source>
</evidence>
<evidence type="ECO:0000256" key="7">
    <source>
        <dbReference type="ARBA" id="ARBA00023136"/>
    </source>
</evidence>
<proteinExistence type="inferred from homology"/>
<dbReference type="KEGG" id="rhom:FRIFI_0712"/>
<sequence>MNFKEIIEKIKDFIKTRKEKFKEMRKEKKIAIIVGVIAIILAIIFGIKYKNDNKYDVLFSGLDSNDASVITKELEKEKIETKIEGDSIYVPKDQVDKLRLELSGKVSNGSKGFELMDEGSSLGLTDEEFEVKKQRMIQGELEKTIKTFPQVQDARVHITEGEESVFAKESIPGKAAVYVDLNVGEQLSQEQVKSIISLVSASTPNIPKQNVEVINQNMVLLSEGIFDENGKSNSSDNSNGIDIATKAERDLDKGLERDIVRLLEPIFGEGKVRATVNADLNFDTNEKTQTIIDPNKVIVSESKSENKSTEPVNTGGTVDNNMNNKGNVNDGTTESKSEDIKYEVGKTEIKTVKAQGELNRITASVAIDGKLDAGDIKDVKDMVSNTIGVEKNRGDDVVVVAMDFEANAKKNLKNALGDEDEVAKLLKTTGYIVAGLLLVIVIALIAIFVIKKKNKSKEIDEIDESNEIDMINQKLEEMEKHRLHNLEDDEDNMTLEEEVKIYASENIEEVTELINNWLNE</sequence>
<evidence type="ECO:0000256" key="9">
    <source>
        <dbReference type="PIRNR" id="PIRNR004862"/>
    </source>
</evidence>
<dbReference type="NCBIfam" id="TIGR00206">
    <property type="entry name" value="fliF"/>
    <property type="match status" value="1"/>
</dbReference>
<keyword evidence="5 11" id="KW-0812">Transmembrane</keyword>
<dbReference type="Pfam" id="PF01514">
    <property type="entry name" value="YscJ_FliF"/>
    <property type="match status" value="1"/>
</dbReference>
<dbReference type="GO" id="GO:0005886">
    <property type="term" value="C:plasma membrane"/>
    <property type="evidence" value="ECO:0007669"/>
    <property type="project" value="UniProtKB-SubCell"/>
</dbReference>